<name>A0A0W0VA56_9GAMM</name>
<sequence>MAMQGVDAKTVKEWLDKKEALLLDVREPVEHAAEKIGGAHLYPLSQMEKLQLPDQKAQKLVLHCRSGKRSAAACQKLLKHNPGLDVYNLEGGIMAWAQSGYPVERANGFSLPLEQQVQLSVGTLILLTSMLAWLLSPVFLVLTALLGLGLIFAGISGHCGLAYVLAQMPWNKSNRNCVSCRKT</sequence>
<feature type="transmembrane region" description="Helical" evidence="1">
    <location>
        <begin position="141"/>
        <end position="166"/>
    </location>
</feature>
<dbReference type="InterPro" id="IPR036873">
    <property type="entry name" value="Rhodanese-like_dom_sf"/>
</dbReference>
<comment type="caution">
    <text evidence="3">The sequence shown here is derived from an EMBL/GenBank/DDBJ whole genome shotgun (WGS) entry which is preliminary data.</text>
</comment>
<dbReference type="STRING" id="456.Ljor_1254"/>
<dbReference type="SMART" id="SM00450">
    <property type="entry name" value="RHOD"/>
    <property type="match status" value="1"/>
</dbReference>
<dbReference type="Gene3D" id="6.10.140.1340">
    <property type="match status" value="1"/>
</dbReference>
<evidence type="ECO:0000259" key="2">
    <source>
        <dbReference type="PROSITE" id="PS50206"/>
    </source>
</evidence>
<dbReference type="Gene3D" id="3.40.250.10">
    <property type="entry name" value="Rhodanese-like domain"/>
    <property type="match status" value="1"/>
</dbReference>
<dbReference type="RefSeq" id="WP_058470755.1">
    <property type="nucleotide sequence ID" value="NZ_CAAAIC010000003.1"/>
</dbReference>
<dbReference type="PANTHER" id="PTHR43031">
    <property type="entry name" value="FAD-DEPENDENT OXIDOREDUCTASE"/>
    <property type="match status" value="1"/>
</dbReference>
<evidence type="ECO:0000313" key="3">
    <source>
        <dbReference type="EMBL" id="KTD16948.1"/>
    </source>
</evidence>
<dbReference type="AlphaFoldDB" id="A0A0W0VA56"/>
<evidence type="ECO:0000256" key="1">
    <source>
        <dbReference type="SAM" id="Phobius"/>
    </source>
</evidence>
<dbReference type="PANTHER" id="PTHR43031:SF18">
    <property type="entry name" value="RHODANESE-RELATED SULFURTRANSFERASES"/>
    <property type="match status" value="1"/>
</dbReference>
<dbReference type="InterPro" id="IPR021309">
    <property type="entry name" value="YgaP-like_TM"/>
</dbReference>
<keyword evidence="1" id="KW-1133">Transmembrane helix</keyword>
<dbReference type="Proteomes" id="UP000055035">
    <property type="component" value="Unassembled WGS sequence"/>
</dbReference>
<dbReference type="EMBL" id="LNYJ01000011">
    <property type="protein sequence ID" value="KTD16948.1"/>
    <property type="molecule type" value="Genomic_DNA"/>
</dbReference>
<keyword evidence="4" id="KW-1185">Reference proteome</keyword>
<organism evidence="3 4">
    <name type="scientific">Legionella jordanis</name>
    <dbReference type="NCBI Taxonomy" id="456"/>
    <lineage>
        <taxon>Bacteria</taxon>
        <taxon>Pseudomonadati</taxon>
        <taxon>Pseudomonadota</taxon>
        <taxon>Gammaproteobacteria</taxon>
        <taxon>Legionellales</taxon>
        <taxon>Legionellaceae</taxon>
        <taxon>Legionella</taxon>
    </lineage>
</organism>
<dbReference type="InterPro" id="IPR001763">
    <property type="entry name" value="Rhodanese-like_dom"/>
</dbReference>
<evidence type="ECO:0000313" key="4">
    <source>
        <dbReference type="Proteomes" id="UP000055035"/>
    </source>
</evidence>
<gene>
    <name evidence="3" type="ORF">Ljor_1254</name>
</gene>
<dbReference type="Pfam" id="PF00581">
    <property type="entry name" value="Rhodanese"/>
    <property type="match status" value="1"/>
</dbReference>
<protein>
    <submittedName>
        <fullName evidence="3">Rhodanese domain protein</fullName>
    </submittedName>
</protein>
<keyword evidence="1" id="KW-0812">Transmembrane</keyword>
<dbReference type="SUPFAM" id="SSF52821">
    <property type="entry name" value="Rhodanese/Cell cycle control phosphatase"/>
    <property type="match status" value="1"/>
</dbReference>
<reference evidence="3 4" key="1">
    <citation type="submission" date="2015-11" db="EMBL/GenBank/DDBJ databases">
        <title>Genomic analysis of 38 Legionella species identifies large and diverse effector repertoires.</title>
        <authorList>
            <person name="Burstein D."/>
            <person name="Amaro F."/>
            <person name="Zusman T."/>
            <person name="Lifshitz Z."/>
            <person name="Cohen O."/>
            <person name="Gilbert J.A."/>
            <person name="Pupko T."/>
            <person name="Shuman H.A."/>
            <person name="Segal G."/>
        </authorList>
    </citation>
    <scope>NUCLEOTIDE SEQUENCE [LARGE SCALE GENOMIC DNA]</scope>
    <source>
        <strain evidence="3 4">BL-540</strain>
    </source>
</reference>
<proteinExistence type="predicted"/>
<feature type="domain" description="Rhodanese" evidence="2">
    <location>
        <begin position="16"/>
        <end position="105"/>
    </location>
</feature>
<dbReference type="PROSITE" id="PS50206">
    <property type="entry name" value="RHODANESE_3"/>
    <property type="match status" value="1"/>
</dbReference>
<feature type="transmembrane region" description="Helical" evidence="1">
    <location>
        <begin position="117"/>
        <end position="135"/>
    </location>
</feature>
<keyword evidence="1" id="KW-0472">Membrane</keyword>
<dbReference type="InterPro" id="IPR050229">
    <property type="entry name" value="GlpE_sulfurtransferase"/>
</dbReference>
<dbReference type="PATRIC" id="fig|456.5.peg.1339"/>
<accession>A0A0W0VA56</accession>
<dbReference type="OrthoDB" id="1445766at2"/>
<dbReference type="CDD" id="cd00158">
    <property type="entry name" value="RHOD"/>
    <property type="match status" value="1"/>
</dbReference>
<dbReference type="Pfam" id="PF11127">
    <property type="entry name" value="YgaP-like_TM"/>
    <property type="match status" value="1"/>
</dbReference>